<keyword evidence="2" id="KW-1185">Reference proteome</keyword>
<organism evidence="1 2">
    <name type="scientific">Corallococcus macrosporus DSM 14697</name>
    <dbReference type="NCBI Taxonomy" id="1189310"/>
    <lineage>
        <taxon>Bacteria</taxon>
        <taxon>Pseudomonadati</taxon>
        <taxon>Myxococcota</taxon>
        <taxon>Myxococcia</taxon>
        <taxon>Myxococcales</taxon>
        <taxon>Cystobacterineae</taxon>
        <taxon>Myxococcaceae</taxon>
        <taxon>Corallococcus</taxon>
    </lineage>
</organism>
<dbReference type="Proteomes" id="UP000217343">
    <property type="component" value="Chromosome"/>
</dbReference>
<dbReference type="AlphaFoldDB" id="A0A250JQ10"/>
<accession>A0A250JQ10</accession>
<dbReference type="KEGG" id="mmas:MYMAC_001552"/>
<evidence type="ECO:0000313" key="2">
    <source>
        <dbReference type="Proteomes" id="UP000217343"/>
    </source>
</evidence>
<dbReference type="OrthoDB" id="5384123at2"/>
<name>A0A250JQ10_9BACT</name>
<gene>
    <name evidence="1" type="ORF">MYMAC_001552</name>
</gene>
<protein>
    <submittedName>
        <fullName evidence="1">Uncharacterized protein</fullName>
    </submittedName>
</protein>
<evidence type="ECO:0000313" key="1">
    <source>
        <dbReference type="EMBL" id="ATB45964.1"/>
    </source>
</evidence>
<dbReference type="EMBL" id="CP022203">
    <property type="protein sequence ID" value="ATB45964.1"/>
    <property type="molecule type" value="Genomic_DNA"/>
</dbReference>
<reference evidence="1 2" key="1">
    <citation type="submission" date="2017-06" db="EMBL/GenBank/DDBJ databases">
        <title>Sequencing and comparative analysis of myxobacterial genomes.</title>
        <authorList>
            <person name="Rupp O."/>
            <person name="Goesmann A."/>
            <person name="Sogaard-Andersen L."/>
        </authorList>
    </citation>
    <scope>NUCLEOTIDE SEQUENCE [LARGE SCALE GENOMIC DNA]</scope>
    <source>
        <strain evidence="1 2">DSM 14697</strain>
    </source>
</reference>
<sequence>MYAMVADMRAEGVTPAMAGDTRLAVLLEEATRTIDKVTGWHFEPRPATLHFDGRGTPSLWLPVPPIRLYRLALYGADVSFSKERLVVVGAPVGAGFDGPRLTFRHGRVFPRGEGNVTVGARWGYTEADGTPEGRTPPAIRRACMLLVLRSLSPLADEASLEERTRWRVVEERTREQSYRLDSVRPSVRPLTGEPEVDTLLAPYVKPSLPGAA</sequence>
<proteinExistence type="predicted"/>